<protein>
    <submittedName>
        <fullName evidence="1">Uncharacterized protein</fullName>
    </submittedName>
</protein>
<accession>A0ABQ5C467</accession>
<evidence type="ECO:0000313" key="1">
    <source>
        <dbReference type="EMBL" id="GJT20761.1"/>
    </source>
</evidence>
<dbReference type="EMBL" id="BQNB010013831">
    <property type="protein sequence ID" value="GJT20761.1"/>
    <property type="molecule type" value="Genomic_DNA"/>
</dbReference>
<reference evidence="1" key="1">
    <citation type="journal article" date="2022" name="Int. J. Mol. Sci.">
        <title>Draft Genome of Tanacetum Coccineum: Genomic Comparison of Closely Related Tanacetum-Family Plants.</title>
        <authorList>
            <person name="Yamashiro T."/>
            <person name="Shiraishi A."/>
            <person name="Nakayama K."/>
            <person name="Satake H."/>
        </authorList>
    </citation>
    <scope>NUCLEOTIDE SEQUENCE</scope>
</reference>
<dbReference type="Proteomes" id="UP001151760">
    <property type="component" value="Unassembled WGS sequence"/>
</dbReference>
<name>A0ABQ5C467_9ASTR</name>
<reference evidence="1" key="2">
    <citation type="submission" date="2022-01" db="EMBL/GenBank/DDBJ databases">
        <authorList>
            <person name="Yamashiro T."/>
            <person name="Shiraishi A."/>
            <person name="Satake H."/>
            <person name="Nakayama K."/>
        </authorList>
    </citation>
    <scope>NUCLEOTIDE SEQUENCE</scope>
</reference>
<comment type="caution">
    <text evidence="1">The sequence shown here is derived from an EMBL/GenBank/DDBJ whole genome shotgun (WGS) entry which is preliminary data.</text>
</comment>
<evidence type="ECO:0000313" key="2">
    <source>
        <dbReference type="Proteomes" id="UP001151760"/>
    </source>
</evidence>
<sequence length="140" mass="15560">MASESSSSQQPQKLTPSSKVNFKCDDGIIAYNIDNTLGNSSTRRSKNYVSMPKKETVRVGLETLGLVNEDKPSLSSTTLYFSVLGSDDLQRVITQCMLTLGVEITLVVVFQKRQIRLRSPMPNLGMRLTSVFWLLWAAAL</sequence>
<keyword evidence="2" id="KW-1185">Reference proteome</keyword>
<organism evidence="1 2">
    <name type="scientific">Tanacetum coccineum</name>
    <dbReference type="NCBI Taxonomy" id="301880"/>
    <lineage>
        <taxon>Eukaryota</taxon>
        <taxon>Viridiplantae</taxon>
        <taxon>Streptophyta</taxon>
        <taxon>Embryophyta</taxon>
        <taxon>Tracheophyta</taxon>
        <taxon>Spermatophyta</taxon>
        <taxon>Magnoliopsida</taxon>
        <taxon>eudicotyledons</taxon>
        <taxon>Gunneridae</taxon>
        <taxon>Pentapetalae</taxon>
        <taxon>asterids</taxon>
        <taxon>campanulids</taxon>
        <taxon>Asterales</taxon>
        <taxon>Asteraceae</taxon>
        <taxon>Asteroideae</taxon>
        <taxon>Anthemideae</taxon>
        <taxon>Anthemidinae</taxon>
        <taxon>Tanacetum</taxon>
    </lineage>
</organism>
<proteinExistence type="predicted"/>
<gene>
    <name evidence="1" type="ORF">Tco_0890698</name>
</gene>